<evidence type="ECO:0008006" key="4">
    <source>
        <dbReference type="Google" id="ProtNLM"/>
    </source>
</evidence>
<organism evidence="2 3">
    <name type="scientific">Pseudooctadecabacter jejudonensis</name>
    <dbReference type="NCBI Taxonomy" id="1391910"/>
    <lineage>
        <taxon>Bacteria</taxon>
        <taxon>Pseudomonadati</taxon>
        <taxon>Pseudomonadota</taxon>
        <taxon>Alphaproteobacteria</taxon>
        <taxon>Rhodobacterales</taxon>
        <taxon>Paracoccaceae</taxon>
        <taxon>Pseudooctadecabacter</taxon>
    </lineage>
</organism>
<dbReference type="AlphaFoldDB" id="A0A1Y5RHW8"/>
<dbReference type="EMBL" id="FWFT01000001">
    <property type="protein sequence ID" value="SLN15047.1"/>
    <property type="molecule type" value="Genomic_DNA"/>
</dbReference>
<proteinExistence type="predicted"/>
<protein>
    <recommendedName>
        <fullName evidence="4">Lipoprotein</fullName>
    </recommendedName>
</protein>
<dbReference type="Proteomes" id="UP000193623">
    <property type="component" value="Unassembled WGS sequence"/>
</dbReference>
<feature type="signal peptide" evidence="1">
    <location>
        <begin position="1"/>
        <end position="19"/>
    </location>
</feature>
<dbReference type="OrthoDB" id="7874985at2"/>
<dbReference type="RefSeq" id="WP_085862799.1">
    <property type="nucleotide sequence ID" value="NZ_FWFT01000001.1"/>
</dbReference>
<sequence>MRKSALLCLCFLAACSDKANHLGNPLLLPFNAVSNAVGNAAYANRRAKVEVFVKTNHPALMSDLRAGGGPTLTAAFDLANVPASVRAPHTLQMQSDAALYQTNYAALITAIMVVSNV</sequence>
<keyword evidence="3" id="KW-1185">Reference proteome</keyword>
<evidence type="ECO:0000313" key="3">
    <source>
        <dbReference type="Proteomes" id="UP000193623"/>
    </source>
</evidence>
<reference evidence="2 3" key="1">
    <citation type="submission" date="2017-03" db="EMBL/GenBank/DDBJ databases">
        <authorList>
            <person name="Afonso C.L."/>
            <person name="Miller P.J."/>
            <person name="Scott M.A."/>
            <person name="Spackman E."/>
            <person name="Goraichik I."/>
            <person name="Dimitrov K.M."/>
            <person name="Suarez D.L."/>
            <person name="Swayne D.E."/>
        </authorList>
    </citation>
    <scope>NUCLEOTIDE SEQUENCE [LARGE SCALE GENOMIC DNA]</scope>
    <source>
        <strain evidence="2 3">CECT 8397</strain>
    </source>
</reference>
<evidence type="ECO:0000256" key="1">
    <source>
        <dbReference type="SAM" id="SignalP"/>
    </source>
</evidence>
<name>A0A1Y5RHW8_9RHOB</name>
<accession>A0A1Y5RHW8</accession>
<dbReference type="PROSITE" id="PS51257">
    <property type="entry name" value="PROKAR_LIPOPROTEIN"/>
    <property type="match status" value="1"/>
</dbReference>
<evidence type="ECO:0000313" key="2">
    <source>
        <dbReference type="EMBL" id="SLN15047.1"/>
    </source>
</evidence>
<keyword evidence="1" id="KW-0732">Signal</keyword>
<feature type="chain" id="PRO_5011010719" description="Lipoprotein" evidence="1">
    <location>
        <begin position="20"/>
        <end position="117"/>
    </location>
</feature>
<gene>
    <name evidence="2" type="ORF">PSJ8397_00319</name>
</gene>